<evidence type="ECO:0000313" key="2">
    <source>
        <dbReference type="EMBL" id="OAQ76584.1"/>
    </source>
</evidence>
<evidence type="ECO:0000256" key="1">
    <source>
        <dbReference type="SAM" id="MobiDB-lite"/>
    </source>
</evidence>
<feature type="region of interest" description="Disordered" evidence="1">
    <location>
        <begin position="1"/>
        <end position="35"/>
    </location>
</feature>
<dbReference type="AlphaFoldDB" id="A0A179GFG4"/>
<reference evidence="2 3" key="1">
    <citation type="submission" date="2016-01" db="EMBL/GenBank/DDBJ databases">
        <title>Biosynthesis of antibiotic leucinostatins and their inhibition on Phytophthora in bio-control Purpureocillium lilacinum.</title>
        <authorList>
            <person name="Wang G."/>
            <person name="Liu Z."/>
            <person name="Lin R."/>
            <person name="Li E."/>
            <person name="Mao Z."/>
            <person name="Ling J."/>
            <person name="Yin W."/>
            <person name="Xie B."/>
        </authorList>
    </citation>
    <scope>NUCLEOTIDE SEQUENCE [LARGE SCALE GENOMIC DNA]</scope>
    <source>
        <strain evidence="2">PLBJ-1</strain>
    </source>
</reference>
<comment type="caution">
    <text evidence="2">The sequence shown here is derived from an EMBL/GenBank/DDBJ whole genome shotgun (WGS) entry which is preliminary data.</text>
</comment>
<dbReference type="Proteomes" id="UP000078240">
    <property type="component" value="Unassembled WGS sequence"/>
</dbReference>
<name>A0A179GFG4_PURLI</name>
<gene>
    <name evidence="2" type="ORF">VFPBJ_08944</name>
</gene>
<evidence type="ECO:0000313" key="3">
    <source>
        <dbReference type="Proteomes" id="UP000078240"/>
    </source>
</evidence>
<sequence>MALPRSRPGRVAVDSSVGFGEPGLGPGTHQGSAVPESDPWMRALAVEAAALEGSGTRRSTHSRVDIGTTWKSMGLGPLVRAVSLEFLRIVPAMASCPVRGTE</sequence>
<organism evidence="2 3">
    <name type="scientific">Purpureocillium lilacinum</name>
    <name type="common">Paecilomyces lilacinus</name>
    <dbReference type="NCBI Taxonomy" id="33203"/>
    <lineage>
        <taxon>Eukaryota</taxon>
        <taxon>Fungi</taxon>
        <taxon>Dikarya</taxon>
        <taxon>Ascomycota</taxon>
        <taxon>Pezizomycotina</taxon>
        <taxon>Sordariomycetes</taxon>
        <taxon>Hypocreomycetidae</taxon>
        <taxon>Hypocreales</taxon>
        <taxon>Ophiocordycipitaceae</taxon>
        <taxon>Purpureocillium</taxon>
    </lineage>
</organism>
<proteinExistence type="predicted"/>
<accession>A0A179GFG4</accession>
<dbReference type="EMBL" id="LSBH01000007">
    <property type="protein sequence ID" value="OAQ76584.1"/>
    <property type="molecule type" value="Genomic_DNA"/>
</dbReference>
<protein>
    <submittedName>
        <fullName evidence="2">Uncharacterized protein</fullName>
    </submittedName>
</protein>